<protein>
    <submittedName>
        <fullName evidence="2">Cytochrome P450</fullName>
    </submittedName>
</protein>
<dbReference type="Proteomes" id="UP001501237">
    <property type="component" value="Unassembled WGS sequence"/>
</dbReference>
<name>A0ABP6Q557_9ACTN</name>
<organism evidence="2 3">
    <name type="scientific">Actinocorallia longicatena</name>
    <dbReference type="NCBI Taxonomy" id="111803"/>
    <lineage>
        <taxon>Bacteria</taxon>
        <taxon>Bacillati</taxon>
        <taxon>Actinomycetota</taxon>
        <taxon>Actinomycetes</taxon>
        <taxon>Streptosporangiales</taxon>
        <taxon>Thermomonosporaceae</taxon>
        <taxon>Actinocorallia</taxon>
    </lineage>
</organism>
<comment type="caution">
    <text evidence="2">The sequence shown here is derived from an EMBL/GenBank/DDBJ whole genome shotgun (WGS) entry which is preliminary data.</text>
</comment>
<dbReference type="Pfam" id="PF00067">
    <property type="entry name" value="p450"/>
    <property type="match status" value="1"/>
</dbReference>
<keyword evidence="3" id="KW-1185">Reference proteome</keyword>
<dbReference type="PANTHER" id="PTHR46696">
    <property type="entry name" value="P450, PUTATIVE (EUROFUNG)-RELATED"/>
    <property type="match status" value="1"/>
</dbReference>
<accession>A0ABP6Q557</accession>
<dbReference type="PRINTS" id="PR00359">
    <property type="entry name" value="BP450"/>
</dbReference>
<dbReference type="Gene3D" id="1.10.630.10">
    <property type="entry name" value="Cytochrome P450"/>
    <property type="match status" value="1"/>
</dbReference>
<dbReference type="InterPro" id="IPR001128">
    <property type="entry name" value="Cyt_P450"/>
</dbReference>
<dbReference type="EMBL" id="BAAAUV010000004">
    <property type="protein sequence ID" value="GAA3204264.1"/>
    <property type="molecule type" value="Genomic_DNA"/>
</dbReference>
<dbReference type="InterPro" id="IPR036396">
    <property type="entry name" value="Cyt_P450_sf"/>
</dbReference>
<dbReference type="PANTHER" id="PTHR46696:SF4">
    <property type="entry name" value="BIOTIN BIOSYNTHESIS CYTOCHROME P450"/>
    <property type="match status" value="1"/>
</dbReference>
<evidence type="ECO:0000256" key="1">
    <source>
        <dbReference type="ARBA" id="ARBA00010617"/>
    </source>
</evidence>
<sequence>MAELYWDPYDKQIDVDPHPVWRRMRDESPVYFNERYGFYALSRHADVDTAHVEQGTYSSAHGTVLELMSPEPMKTGHIIFMDPPAHTMMRVLVSRGFTPRRIGAMEEHIRKICTELLDPLVGSGGFDFVQDFGALLPSMVISELIGVDPADREEVRELIDLTFHLDEDQGMINDIAFGAQIKLHEYWTEQIELRRRTPRDDLMTALTEAEIGVEDGTRKLTTKEAADFTGLLVGAGTETVARLLGWAGALLAAHPDQRAALAADASMLGNAVEETLRFEAPSPVQGRHLKKEVTLHGTTIPEGSKVLLLTGSAGRDDRKYPDGDRYDVTRRFDGHVSLGRGVHFCLGASLARLEGRVALEEALARFPDWEVDHDNAVRLHTSTVRGYAKLPITF</sequence>
<proteinExistence type="inferred from homology"/>
<dbReference type="InterPro" id="IPR002397">
    <property type="entry name" value="Cyt_P450_B"/>
</dbReference>
<comment type="similarity">
    <text evidence="1">Belongs to the cytochrome P450 family.</text>
</comment>
<dbReference type="SUPFAM" id="SSF48264">
    <property type="entry name" value="Cytochrome P450"/>
    <property type="match status" value="1"/>
</dbReference>
<gene>
    <name evidence="2" type="ORF">GCM10010468_18720</name>
</gene>
<dbReference type="RefSeq" id="WP_344824806.1">
    <property type="nucleotide sequence ID" value="NZ_BAAAUV010000004.1"/>
</dbReference>
<evidence type="ECO:0000313" key="3">
    <source>
        <dbReference type="Proteomes" id="UP001501237"/>
    </source>
</evidence>
<reference evidence="3" key="1">
    <citation type="journal article" date="2019" name="Int. J. Syst. Evol. Microbiol.">
        <title>The Global Catalogue of Microorganisms (GCM) 10K type strain sequencing project: providing services to taxonomists for standard genome sequencing and annotation.</title>
        <authorList>
            <consortium name="The Broad Institute Genomics Platform"/>
            <consortium name="The Broad Institute Genome Sequencing Center for Infectious Disease"/>
            <person name="Wu L."/>
            <person name="Ma J."/>
        </authorList>
    </citation>
    <scope>NUCLEOTIDE SEQUENCE [LARGE SCALE GENOMIC DNA]</scope>
    <source>
        <strain evidence="3">JCM 9377</strain>
    </source>
</reference>
<evidence type="ECO:0000313" key="2">
    <source>
        <dbReference type="EMBL" id="GAA3204264.1"/>
    </source>
</evidence>
<dbReference type="CDD" id="cd11078">
    <property type="entry name" value="CYP130-like"/>
    <property type="match status" value="1"/>
</dbReference>